<feature type="compositionally biased region" description="Low complexity" evidence="8">
    <location>
        <begin position="1"/>
        <end position="11"/>
    </location>
</feature>
<dbReference type="FunFam" id="1.10.472.10:FF:000060">
    <property type="entry name" value="D6-type cyclin"/>
    <property type="match status" value="1"/>
</dbReference>
<dbReference type="Proteomes" id="UP001159364">
    <property type="component" value="Linkage Group LG04"/>
</dbReference>
<dbReference type="InterPro" id="IPR013763">
    <property type="entry name" value="Cyclin-like_dom"/>
</dbReference>
<proteinExistence type="inferred from homology"/>
<keyword evidence="11" id="KW-1185">Reference proteome</keyword>
<reference evidence="10 11" key="1">
    <citation type="submission" date="2021-09" db="EMBL/GenBank/DDBJ databases">
        <title>Genomic insights and catalytic innovation underlie evolution of tropane alkaloids biosynthesis.</title>
        <authorList>
            <person name="Wang Y.-J."/>
            <person name="Tian T."/>
            <person name="Huang J.-P."/>
            <person name="Huang S.-X."/>
        </authorList>
    </citation>
    <scope>NUCLEOTIDE SEQUENCE [LARGE SCALE GENOMIC DNA]</scope>
    <source>
        <strain evidence="10">KIB-2018</strain>
        <tissue evidence="10">Leaf</tissue>
    </source>
</reference>
<keyword evidence="4 7" id="KW-0195">Cyclin</keyword>
<organism evidence="10 11">
    <name type="scientific">Erythroxylum novogranatense</name>
    <dbReference type="NCBI Taxonomy" id="1862640"/>
    <lineage>
        <taxon>Eukaryota</taxon>
        <taxon>Viridiplantae</taxon>
        <taxon>Streptophyta</taxon>
        <taxon>Embryophyta</taxon>
        <taxon>Tracheophyta</taxon>
        <taxon>Spermatophyta</taxon>
        <taxon>Magnoliopsida</taxon>
        <taxon>eudicotyledons</taxon>
        <taxon>Gunneridae</taxon>
        <taxon>Pentapetalae</taxon>
        <taxon>rosids</taxon>
        <taxon>fabids</taxon>
        <taxon>Malpighiales</taxon>
        <taxon>Erythroxylaceae</taxon>
        <taxon>Erythroxylum</taxon>
    </lineage>
</organism>
<evidence type="ECO:0000256" key="7">
    <source>
        <dbReference type="RuleBase" id="RU000383"/>
    </source>
</evidence>
<evidence type="ECO:0000313" key="11">
    <source>
        <dbReference type="Proteomes" id="UP001159364"/>
    </source>
</evidence>
<dbReference type="CDD" id="cd20544">
    <property type="entry name" value="CYCLIN_AtCycD-like_rpt2"/>
    <property type="match status" value="1"/>
</dbReference>
<feature type="compositionally biased region" description="Polar residues" evidence="8">
    <location>
        <begin position="25"/>
        <end position="46"/>
    </location>
</feature>
<dbReference type="SMART" id="SM00385">
    <property type="entry name" value="CYCLIN"/>
    <property type="match status" value="1"/>
</dbReference>
<gene>
    <name evidence="10" type="ORF">K2173_023884</name>
</gene>
<comment type="subunit">
    <text evidence="2">Interacts with the CDC2 protein kinase to form a serine/threonine kinase holoenzyme complex also known as maturation promoting factor (MPF). The cyclin subunit imparts substrate specificity to the complex.</text>
</comment>
<feature type="domain" description="Cyclin-like" evidence="9">
    <location>
        <begin position="90"/>
        <end position="177"/>
    </location>
</feature>
<accession>A0AAV8TS53</accession>
<dbReference type="Pfam" id="PF02984">
    <property type="entry name" value="Cyclin_C"/>
    <property type="match status" value="1"/>
</dbReference>
<evidence type="ECO:0000256" key="1">
    <source>
        <dbReference type="ARBA" id="ARBA00009065"/>
    </source>
</evidence>
<evidence type="ECO:0000256" key="5">
    <source>
        <dbReference type="ARBA" id="ARBA00023306"/>
    </source>
</evidence>
<feature type="region of interest" description="Disordered" evidence="8">
    <location>
        <begin position="1"/>
        <end position="46"/>
    </location>
</feature>
<evidence type="ECO:0000256" key="6">
    <source>
        <dbReference type="ARBA" id="ARBA00032263"/>
    </source>
</evidence>
<dbReference type="InterPro" id="IPR006671">
    <property type="entry name" value="Cyclin_N"/>
</dbReference>
<evidence type="ECO:0000259" key="9">
    <source>
        <dbReference type="SMART" id="SM00385"/>
    </source>
</evidence>
<dbReference type="PANTHER" id="PTHR10177">
    <property type="entry name" value="CYCLINS"/>
    <property type="match status" value="1"/>
</dbReference>
<keyword evidence="3" id="KW-0132">Cell division</keyword>
<dbReference type="AlphaFoldDB" id="A0AAV8TS53"/>
<dbReference type="Pfam" id="PF00134">
    <property type="entry name" value="Cyclin_N"/>
    <property type="match status" value="1"/>
</dbReference>
<dbReference type="GO" id="GO:0051301">
    <property type="term" value="P:cell division"/>
    <property type="evidence" value="ECO:0007669"/>
    <property type="project" value="UniProtKB-KW"/>
</dbReference>
<dbReference type="Gene3D" id="1.10.472.10">
    <property type="entry name" value="Cyclin-like"/>
    <property type="match status" value="2"/>
</dbReference>
<dbReference type="SUPFAM" id="SSF47954">
    <property type="entry name" value="Cyclin-like"/>
    <property type="match status" value="1"/>
</dbReference>
<evidence type="ECO:0000256" key="4">
    <source>
        <dbReference type="ARBA" id="ARBA00023127"/>
    </source>
</evidence>
<dbReference type="PROSITE" id="PS00292">
    <property type="entry name" value="CYCLINS"/>
    <property type="match status" value="1"/>
</dbReference>
<evidence type="ECO:0000256" key="2">
    <source>
        <dbReference type="ARBA" id="ARBA00011177"/>
    </source>
</evidence>
<evidence type="ECO:0000256" key="3">
    <source>
        <dbReference type="ARBA" id="ARBA00022618"/>
    </source>
</evidence>
<dbReference type="InterPro" id="IPR004367">
    <property type="entry name" value="Cyclin_C-dom"/>
</dbReference>
<evidence type="ECO:0000313" key="10">
    <source>
        <dbReference type="EMBL" id="KAJ8768889.1"/>
    </source>
</evidence>
<evidence type="ECO:0000256" key="8">
    <source>
        <dbReference type="SAM" id="MobiDB-lite"/>
    </source>
</evidence>
<dbReference type="EMBL" id="JAIWQS010000004">
    <property type="protein sequence ID" value="KAJ8768889.1"/>
    <property type="molecule type" value="Genomic_DNA"/>
</dbReference>
<comment type="caution">
    <text evidence="10">The sequence shown here is derived from an EMBL/GenBank/DDBJ whole genome shotgun (WGS) entry which is preliminary data.</text>
</comment>
<comment type="similarity">
    <text evidence="1">Belongs to the cyclin family. Cyclin D subfamily.</text>
</comment>
<dbReference type="InterPro" id="IPR048258">
    <property type="entry name" value="Cyclins_cyclin-box"/>
</dbReference>
<name>A0AAV8TS53_9ROSI</name>
<protein>
    <recommendedName>
        <fullName evidence="6">B-like cyclin</fullName>
    </recommendedName>
</protein>
<dbReference type="InterPro" id="IPR039361">
    <property type="entry name" value="Cyclin"/>
</dbReference>
<dbReference type="CDD" id="cd20543">
    <property type="entry name" value="CYCLIN_AtCycD-like_rpt1"/>
    <property type="match status" value="1"/>
</dbReference>
<dbReference type="InterPro" id="IPR036915">
    <property type="entry name" value="Cyclin-like_sf"/>
</dbReference>
<sequence length="357" mass="40140">MSSSPEPSSSPTNGLYCGEDASEVVPSNTDDSWVNDQPQPSFSSGFLPQTDETYITNLIDSEPHFMPQSDYLHRCRNRSVDVTARQDSINWILKVHGYYRFRPVTAMLSVNYFDRFLSSHSFPVNGWPFQLLSVACLSLAAKMEETHVPLLVNLQLLEPGFVFEPKTVQRMELWVMVNLDWRLRSVTPFDYLHYFISKLPSCDFNRIFEFSSALILSTTRVIDFLGFSPSTLAEAAVLCAAGERLDATPTGGDGEYYNSFNDRAKKVHCITHSLSLWSGCGIFEILGDSFINIYTFESFEDLRSIEICVLKIFMFSSFSFLSFFGFYCKGNGEKLSPTNGGVPDRYVPLGSAQGPDG</sequence>
<keyword evidence="5" id="KW-0131">Cell cycle</keyword>